<evidence type="ECO:0000259" key="10">
    <source>
        <dbReference type="PROSITE" id="PS50109"/>
    </source>
</evidence>
<evidence type="ECO:0000259" key="11">
    <source>
        <dbReference type="PROSITE" id="PS50110"/>
    </source>
</evidence>
<comment type="similarity">
    <text evidence="2">In the N-terminal section; belongs to the phytochrome family.</text>
</comment>
<feature type="transmembrane region" description="Helical" evidence="9">
    <location>
        <begin position="525"/>
        <end position="546"/>
    </location>
</feature>
<sequence length="952" mass="107114">MFFFRAEDAKKEKIMRNWWKLFILGILTLLVSNLMTPLTLFAENAADQNDGEPEGEVIKVSFPISPGLNEVYEDGTYGGLVYDWLHEIAKYTGWKYEFVTGDPDTLLTDFMAGENDIMGGMYYYDGYEAMFNYPEYVMGSNYNLLIYPQSDTSIKSFDYTTLNGKRIGVLRKATSKIERLQKFLNFNNLECELVYYDDAASYTQCLDNGEVDLLLGSDVYLKENYNVAARFEADSYYMVTTLNRPDLCEQLNEAMNAIYSADPNFADKLYEKYFTADYANAIDFTEEEMAYLRSSPTLRVAVLKNNYPLFYEENGEIHGIIPACLELIEQRTTLHFEYVYAATYKEMGELVKTGQADLIGAYLDNDTVADQTGWTRTPAYAQLDMVALMNKQTGTSQPMRMAVPSGLSGTPLQNGDTILTYDSYEKCLDAVNNGKADYVRLPASFVEDLYSRKYYANLNLITMNNVQEEIAFALPSPANVLLYSIFSKSIHNFSTSESENLISENLLKVRQSTATLESLVYSNPMMVVLFCAGLIALAALGILIYYRFQLKTRMMRLQLEKAVETSQAKSDFLSRMSHEIRTPMNAIIGLTHLALMSEEATPALKENLTKIETSSQFLLTLLNDTLDMSKIENEKMQILAQPFALGPLLDHMLDIFEMQAETNGNSLLFDTQFEHACFCGDAMRISQVLTNLLSNACKFTSHGKVTLKVRESAGQEGRSILYFSVQDTGIGINESDLKKIFLSFEQGGNRDQKTPGTGLGLAISRSLVQLMGGELEVRSEVGKGSEFFFSIELPISEEAALQEPEYAVPQKGQLEGLRILLAEDNDINAEIAIQLLERKKIQVDRAENGQIALNLFAEHEEGYYDIILMDINMPVMDGLTAAQRLRKLPRSDAQTVLIIAMTANTFQEDRERAKAAGMNDFLPKPFEVDQLYAVLGQNDLNCKHAPSAAEKK</sequence>
<evidence type="ECO:0000313" key="12">
    <source>
        <dbReference type="EMBL" id="EEF65926.1"/>
    </source>
</evidence>
<dbReference type="eggNOG" id="COG0834">
    <property type="taxonomic scope" value="Bacteria"/>
</dbReference>
<reference evidence="12 13" key="2">
    <citation type="submission" date="2009-02" db="EMBL/GenBank/DDBJ databases">
        <title>Draft genome sequence of Holdemania filiformis DSM 12042.</title>
        <authorList>
            <person name="Sudarsanam P."/>
            <person name="Ley R."/>
            <person name="Guruge J."/>
            <person name="Turnbaugh P.J."/>
            <person name="Mahowald M."/>
            <person name="Liep D."/>
            <person name="Gordon J."/>
        </authorList>
    </citation>
    <scope>NUCLEOTIDE SEQUENCE [LARGE SCALE GENOMIC DNA]</scope>
    <source>
        <strain evidence="12 13">DSM 12042</strain>
    </source>
</reference>
<dbReference type="CDD" id="cd17546">
    <property type="entry name" value="REC_hyHK_CKI1_RcsC-like"/>
    <property type="match status" value="1"/>
</dbReference>
<dbReference type="CDD" id="cd00082">
    <property type="entry name" value="HisKA"/>
    <property type="match status" value="1"/>
</dbReference>
<keyword evidence="9" id="KW-0472">Membrane</keyword>
<dbReference type="eggNOG" id="COG0642">
    <property type="taxonomic scope" value="Bacteria"/>
</dbReference>
<organism evidence="12 13">
    <name type="scientific">Holdemania filiformis DSM 12042</name>
    <dbReference type="NCBI Taxonomy" id="545696"/>
    <lineage>
        <taxon>Bacteria</taxon>
        <taxon>Bacillati</taxon>
        <taxon>Bacillota</taxon>
        <taxon>Erysipelotrichia</taxon>
        <taxon>Erysipelotrichales</taxon>
        <taxon>Erysipelotrichaceae</taxon>
        <taxon>Holdemania</taxon>
    </lineage>
</organism>
<evidence type="ECO:0000256" key="8">
    <source>
        <dbReference type="PROSITE-ProRule" id="PRU00169"/>
    </source>
</evidence>
<dbReference type="SMART" id="SM00387">
    <property type="entry name" value="HATPase_c"/>
    <property type="match status" value="1"/>
</dbReference>
<dbReference type="Gene3D" id="3.40.50.2300">
    <property type="match status" value="1"/>
</dbReference>
<dbReference type="Pfam" id="PF00497">
    <property type="entry name" value="SBP_bac_3"/>
    <property type="match status" value="1"/>
</dbReference>
<dbReference type="SUPFAM" id="SSF53850">
    <property type="entry name" value="Periplasmic binding protein-like II"/>
    <property type="match status" value="2"/>
</dbReference>
<protein>
    <recommendedName>
        <fullName evidence="7">Circadian input-output histidine kinase CikA</fullName>
        <ecNumber evidence="3">2.7.13.3</ecNumber>
    </recommendedName>
</protein>
<feature type="domain" description="Histidine kinase" evidence="10">
    <location>
        <begin position="575"/>
        <end position="797"/>
    </location>
</feature>
<dbReference type="InterPro" id="IPR011006">
    <property type="entry name" value="CheY-like_superfamily"/>
</dbReference>
<dbReference type="Pfam" id="PF00512">
    <property type="entry name" value="HisKA"/>
    <property type="match status" value="1"/>
</dbReference>
<dbReference type="HOGENOM" id="CLU_000445_114_9_9"/>
<dbReference type="CDD" id="cd16922">
    <property type="entry name" value="HATPase_EvgS-ArcB-TorS-like"/>
    <property type="match status" value="1"/>
</dbReference>
<evidence type="ECO:0000256" key="3">
    <source>
        <dbReference type="ARBA" id="ARBA00012438"/>
    </source>
</evidence>
<feature type="modified residue" description="4-aspartylphosphate" evidence="8">
    <location>
        <position position="870"/>
    </location>
</feature>
<evidence type="ECO:0000256" key="9">
    <source>
        <dbReference type="SAM" id="Phobius"/>
    </source>
</evidence>
<dbReference type="PANTHER" id="PTHR45339:SF1">
    <property type="entry name" value="HYBRID SIGNAL TRANSDUCTION HISTIDINE KINASE J"/>
    <property type="match status" value="1"/>
</dbReference>
<keyword evidence="9" id="KW-1133">Transmembrane helix</keyword>
<evidence type="ECO:0000256" key="7">
    <source>
        <dbReference type="ARBA" id="ARBA00074306"/>
    </source>
</evidence>
<dbReference type="InterPro" id="IPR036890">
    <property type="entry name" value="HATPase_C_sf"/>
</dbReference>
<evidence type="ECO:0000256" key="2">
    <source>
        <dbReference type="ARBA" id="ARBA00006402"/>
    </source>
</evidence>
<dbReference type="SMART" id="SM00062">
    <property type="entry name" value="PBPb"/>
    <property type="match status" value="1"/>
</dbReference>
<dbReference type="EMBL" id="ACCF01000246">
    <property type="protein sequence ID" value="EEF65926.1"/>
    <property type="molecule type" value="Genomic_DNA"/>
</dbReference>
<dbReference type="Pfam" id="PF00072">
    <property type="entry name" value="Response_reg"/>
    <property type="match status" value="1"/>
</dbReference>
<evidence type="ECO:0000256" key="5">
    <source>
        <dbReference type="ARBA" id="ARBA00022777"/>
    </source>
</evidence>
<dbReference type="SMART" id="SM00388">
    <property type="entry name" value="HisKA"/>
    <property type="match status" value="1"/>
</dbReference>
<dbReference type="InterPro" id="IPR004358">
    <property type="entry name" value="Sig_transdc_His_kin-like_C"/>
</dbReference>
<dbReference type="InterPro" id="IPR005467">
    <property type="entry name" value="His_kinase_dom"/>
</dbReference>
<dbReference type="Gene3D" id="3.40.190.10">
    <property type="entry name" value="Periplasmic binding protein-like II"/>
    <property type="match status" value="4"/>
</dbReference>
<dbReference type="AlphaFoldDB" id="B9YDK6"/>
<feature type="domain" description="Response regulatory" evidence="11">
    <location>
        <begin position="818"/>
        <end position="939"/>
    </location>
</feature>
<reference evidence="12 13" key="1">
    <citation type="submission" date="2008-12" db="EMBL/GenBank/DDBJ databases">
        <authorList>
            <person name="Fulton L."/>
            <person name="Clifton S."/>
            <person name="Fulton B."/>
            <person name="Xu J."/>
            <person name="Minx P."/>
            <person name="Pepin K.H."/>
            <person name="Johnson M."/>
            <person name="Bhonagiri V."/>
            <person name="Nash W.E."/>
            <person name="Mardis E.R."/>
            <person name="Wilson R.K."/>
        </authorList>
    </citation>
    <scope>NUCLEOTIDE SEQUENCE [LARGE SCALE GENOMIC DNA]</scope>
    <source>
        <strain evidence="12 13">DSM 12042</strain>
    </source>
</reference>
<evidence type="ECO:0000256" key="4">
    <source>
        <dbReference type="ARBA" id="ARBA00022553"/>
    </source>
</evidence>
<dbReference type="PANTHER" id="PTHR45339">
    <property type="entry name" value="HYBRID SIGNAL TRANSDUCTION HISTIDINE KINASE J"/>
    <property type="match status" value="1"/>
</dbReference>
<keyword evidence="9" id="KW-0812">Transmembrane</keyword>
<comment type="caution">
    <text evidence="12">The sequence shown here is derived from an EMBL/GenBank/DDBJ whole genome shotgun (WGS) entry which is preliminary data.</text>
</comment>
<dbReference type="GO" id="GO:0000155">
    <property type="term" value="F:phosphorelay sensor kinase activity"/>
    <property type="evidence" value="ECO:0007669"/>
    <property type="project" value="InterPro"/>
</dbReference>
<dbReference type="PROSITE" id="PS50109">
    <property type="entry name" value="HIS_KIN"/>
    <property type="match status" value="1"/>
</dbReference>
<dbReference type="InterPro" id="IPR003594">
    <property type="entry name" value="HATPase_dom"/>
</dbReference>
<keyword evidence="4 8" id="KW-0597">Phosphoprotein</keyword>
<dbReference type="PROSITE" id="PS50110">
    <property type="entry name" value="RESPONSE_REGULATORY"/>
    <property type="match status" value="1"/>
</dbReference>
<dbReference type="Gene3D" id="3.30.565.10">
    <property type="entry name" value="Histidine kinase-like ATPase, C-terminal domain"/>
    <property type="match status" value="1"/>
</dbReference>
<dbReference type="FunFam" id="3.30.565.10:FF:000010">
    <property type="entry name" value="Sensor histidine kinase RcsC"/>
    <property type="match status" value="1"/>
</dbReference>
<name>B9YDK6_9FIRM</name>
<evidence type="ECO:0000313" key="13">
    <source>
        <dbReference type="Proteomes" id="UP000005950"/>
    </source>
</evidence>
<dbReference type="SUPFAM" id="SSF47384">
    <property type="entry name" value="Homodimeric domain of signal transducing histidine kinase"/>
    <property type="match status" value="1"/>
</dbReference>
<dbReference type="InterPro" id="IPR001789">
    <property type="entry name" value="Sig_transdc_resp-reg_receiver"/>
</dbReference>
<dbReference type="PRINTS" id="PR00344">
    <property type="entry name" value="BCTRLSENSOR"/>
</dbReference>
<dbReference type="STRING" id="545696.HOLDEFILI_03929"/>
<dbReference type="SMART" id="SM00448">
    <property type="entry name" value="REC"/>
    <property type="match status" value="1"/>
</dbReference>
<evidence type="ECO:0000256" key="1">
    <source>
        <dbReference type="ARBA" id="ARBA00000085"/>
    </source>
</evidence>
<dbReference type="EC" id="2.7.13.3" evidence="3"/>
<dbReference type="Proteomes" id="UP000005950">
    <property type="component" value="Unassembled WGS sequence"/>
</dbReference>
<dbReference type="InterPro" id="IPR036097">
    <property type="entry name" value="HisK_dim/P_sf"/>
</dbReference>
<evidence type="ECO:0000256" key="6">
    <source>
        <dbReference type="ARBA" id="ARBA00023012"/>
    </source>
</evidence>
<dbReference type="SUPFAM" id="SSF52172">
    <property type="entry name" value="CheY-like"/>
    <property type="match status" value="1"/>
</dbReference>
<keyword evidence="5 12" id="KW-0808">Transferase</keyword>
<gene>
    <name evidence="12" type="ORF">HOLDEFILI_03929</name>
</gene>
<dbReference type="InterPro" id="IPR001638">
    <property type="entry name" value="Solute-binding_3/MltF_N"/>
</dbReference>
<accession>B9YDK6</accession>
<comment type="catalytic activity">
    <reaction evidence="1">
        <text>ATP + protein L-histidine = ADP + protein N-phospho-L-histidine.</text>
        <dbReference type="EC" id="2.7.13.3"/>
    </reaction>
</comment>
<dbReference type="Pfam" id="PF02518">
    <property type="entry name" value="HATPase_c"/>
    <property type="match status" value="1"/>
</dbReference>
<dbReference type="InterPro" id="IPR003661">
    <property type="entry name" value="HisK_dim/P_dom"/>
</dbReference>
<dbReference type="Gene3D" id="1.10.287.130">
    <property type="match status" value="1"/>
</dbReference>
<keyword evidence="5 12" id="KW-0418">Kinase</keyword>
<proteinExistence type="inferred from homology"/>
<dbReference type="SUPFAM" id="SSF55874">
    <property type="entry name" value="ATPase domain of HSP90 chaperone/DNA topoisomerase II/histidine kinase"/>
    <property type="match status" value="1"/>
</dbReference>
<keyword evidence="6" id="KW-0902">Two-component regulatory system</keyword>